<organism evidence="2">
    <name type="scientific">Solibacter usitatus (strain Ellin6076)</name>
    <dbReference type="NCBI Taxonomy" id="234267"/>
    <lineage>
        <taxon>Bacteria</taxon>
        <taxon>Pseudomonadati</taxon>
        <taxon>Acidobacteriota</taxon>
        <taxon>Terriglobia</taxon>
        <taxon>Bryobacterales</taxon>
        <taxon>Solibacteraceae</taxon>
        <taxon>Candidatus Solibacter</taxon>
    </lineage>
</organism>
<sequence length="337" mass="36825">MPGSRESSVWRTLAVAFGDGLAFGVGLTLTNNAARTATAKTPQPYPDIRPLAERLTEIEQRIERAGVAPPVAVPAATVNGANIAKVAEAVLTAMDGRFSEIGEQMERRLAELEGKFKSELEAVEARAQHRKTGAEAHMDALRIEFTGALEAQRLRSDSDLRVLRSQIMEVHKEFAETLARLVDEQIEHTIALRLQAIQEQVRETVREESLSAYAKFGEGVEAVVETRFQAAHEEWNRNGRQILELGARLDTHEHNLLDLVIALGRNCLQSAERMTPTKAPANGGGGSGSETHIAAAGIYEVPSFARQAPPKHHWRIPAVSCFLMATTGLLALHILVV</sequence>
<gene>
    <name evidence="2" type="ordered locus">Acid_7727</name>
</gene>
<dbReference type="EMBL" id="CP000473">
    <property type="protein sequence ID" value="ABJ88625.1"/>
    <property type="molecule type" value="Genomic_DNA"/>
</dbReference>
<dbReference type="InParanoid" id="Q01NZ5"/>
<keyword evidence="1" id="KW-0472">Membrane</keyword>
<protein>
    <submittedName>
        <fullName evidence="2">Uncharacterized protein</fullName>
    </submittedName>
</protein>
<accession>Q01NZ5</accession>
<keyword evidence="1" id="KW-0812">Transmembrane</keyword>
<proteinExistence type="predicted"/>
<evidence type="ECO:0000313" key="2">
    <source>
        <dbReference type="EMBL" id="ABJ88625.1"/>
    </source>
</evidence>
<dbReference type="HOGENOM" id="CLU_823607_0_0_0"/>
<dbReference type="AlphaFoldDB" id="Q01NZ5"/>
<feature type="transmembrane region" description="Helical" evidence="1">
    <location>
        <begin position="316"/>
        <end position="336"/>
    </location>
</feature>
<keyword evidence="1" id="KW-1133">Transmembrane helix</keyword>
<reference evidence="2" key="1">
    <citation type="submission" date="2006-10" db="EMBL/GenBank/DDBJ databases">
        <title>Complete sequence of Solibacter usitatus Ellin6076.</title>
        <authorList>
            <consortium name="US DOE Joint Genome Institute"/>
            <person name="Copeland A."/>
            <person name="Lucas S."/>
            <person name="Lapidus A."/>
            <person name="Barry K."/>
            <person name="Detter J.C."/>
            <person name="Glavina del Rio T."/>
            <person name="Hammon N."/>
            <person name="Israni S."/>
            <person name="Dalin E."/>
            <person name="Tice H."/>
            <person name="Pitluck S."/>
            <person name="Thompson L.S."/>
            <person name="Brettin T."/>
            <person name="Bruce D."/>
            <person name="Han C."/>
            <person name="Tapia R."/>
            <person name="Gilna P."/>
            <person name="Schmutz J."/>
            <person name="Larimer F."/>
            <person name="Land M."/>
            <person name="Hauser L."/>
            <person name="Kyrpides N."/>
            <person name="Mikhailova N."/>
            <person name="Janssen P.H."/>
            <person name="Kuske C.R."/>
            <person name="Richardson P."/>
        </authorList>
    </citation>
    <scope>NUCLEOTIDE SEQUENCE</scope>
    <source>
        <strain evidence="2">Ellin6076</strain>
    </source>
</reference>
<dbReference type="OrthoDB" id="9847452at2"/>
<dbReference type="KEGG" id="sus:Acid_7727"/>
<name>Q01NZ5_SOLUE</name>
<evidence type="ECO:0000256" key="1">
    <source>
        <dbReference type="SAM" id="Phobius"/>
    </source>
</evidence>
<dbReference type="STRING" id="234267.Acid_7727"/>